<proteinExistence type="predicted"/>
<evidence type="ECO:0000313" key="2">
    <source>
        <dbReference type="Proteomes" id="UP000789525"/>
    </source>
</evidence>
<dbReference type="Proteomes" id="UP000789525">
    <property type="component" value="Unassembled WGS sequence"/>
</dbReference>
<accession>A0ACA9LMD2</accession>
<protein>
    <submittedName>
        <fullName evidence="1">1177_t:CDS:1</fullName>
    </submittedName>
</protein>
<evidence type="ECO:0000313" key="1">
    <source>
        <dbReference type="EMBL" id="CAG8539522.1"/>
    </source>
</evidence>
<gene>
    <name evidence="1" type="ORF">ACOLOM_LOCUS4415</name>
</gene>
<name>A0ACA9LMD2_9GLOM</name>
<organism evidence="1 2">
    <name type="scientific">Acaulospora colombiana</name>
    <dbReference type="NCBI Taxonomy" id="27376"/>
    <lineage>
        <taxon>Eukaryota</taxon>
        <taxon>Fungi</taxon>
        <taxon>Fungi incertae sedis</taxon>
        <taxon>Mucoromycota</taxon>
        <taxon>Glomeromycotina</taxon>
        <taxon>Glomeromycetes</taxon>
        <taxon>Diversisporales</taxon>
        <taxon>Acaulosporaceae</taxon>
        <taxon>Acaulospora</taxon>
    </lineage>
</organism>
<dbReference type="EMBL" id="CAJVPT010007258">
    <property type="protein sequence ID" value="CAG8539522.1"/>
    <property type="molecule type" value="Genomic_DNA"/>
</dbReference>
<reference evidence="1" key="1">
    <citation type="submission" date="2021-06" db="EMBL/GenBank/DDBJ databases">
        <authorList>
            <person name="Kallberg Y."/>
            <person name="Tangrot J."/>
            <person name="Rosling A."/>
        </authorList>
    </citation>
    <scope>NUCLEOTIDE SEQUENCE</scope>
    <source>
        <strain evidence="1">CL356</strain>
    </source>
</reference>
<comment type="caution">
    <text evidence="1">The sequence shown here is derived from an EMBL/GenBank/DDBJ whole genome shotgun (WGS) entry which is preliminary data.</text>
</comment>
<keyword evidence="2" id="KW-1185">Reference proteome</keyword>
<sequence>MRLSENEDESSQELDANNQNKKYSLDFINNADDDSPIASDPLSYNTMFDKQSSPPTHQSQEREDEKHSLNFIMASNSISLPHPNQPSLSSVPRSSTISLPQDSFMRKWYDQIGIQSDDAFASRVLDRLYLGSLRAVLNEPWLRDHKITHILTVADSIRPPYPESYIYKIIPVRDHRAENISQYFDTTYEFIQQALGSEDGVVLVHCQQGISRSASGKTTAIHKMSDPLTEQSPLASETAELQQLDESSDPLTNLNGWSLIGSEKEDLPMNEHQTGYLTAMYASEVMPNLYLGRSAL</sequence>